<dbReference type="GO" id="GO:0012505">
    <property type="term" value="C:endomembrane system"/>
    <property type="evidence" value="ECO:0007669"/>
    <property type="project" value="UniProtKB-ARBA"/>
</dbReference>
<reference evidence="13" key="1">
    <citation type="submission" date="2015-01" db="EMBL/GenBank/DDBJ databases">
        <authorList>
            <person name="Durling Mikael"/>
        </authorList>
    </citation>
    <scope>NUCLEOTIDE SEQUENCE</scope>
</reference>
<dbReference type="GO" id="GO:0046872">
    <property type="term" value="F:metal ion binding"/>
    <property type="evidence" value="ECO:0007669"/>
    <property type="project" value="UniProtKB-KW"/>
</dbReference>
<dbReference type="PROSITE" id="PS51847">
    <property type="entry name" value="SMP"/>
    <property type="match status" value="1"/>
</dbReference>
<dbReference type="GO" id="GO:0016020">
    <property type="term" value="C:membrane"/>
    <property type="evidence" value="ECO:0007669"/>
    <property type="project" value="UniProtKB-SubCell"/>
</dbReference>
<dbReference type="GO" id="GO:0006869">
    <property type="term" value="P:lipid transport"/>
    <property type="evidence" value="ECO:0007669"/>
    <property type="project" value="UniProtKB-KW"/>
</dbReference>
<dbReference type="Gene3D" id="2.60.40.150">
    <property type="entry name" value="C2 domain"/>
    <property type="match status" value="1"/>
</dbReference>
<evidence type="ECO:0000259" key="12">
    <source>
        <dbReference type="PROSITE" id="PS51847"/>
    </source>
</evidence>
<sequence length="478" mass="52237">MASLVDTLTASRGAESAGFLNDIIAHLWPNINIAGGRMLKQVVEPMLDSMLPGPLSTLRFTKLDFGTTPIKLSNVEVHKTKLEGIKLDMDLEWDGLCDIELEGKMVPKVGIEHVKLRGRMAVLLCPLTDIIPLIGAVQFAFINPPTLELDFTDAANIADFALINKVVRKSILNIITSMTVLPNRYLVKLDPSNDYFKTFQHHHGVIRLTIEKATGITGQKKGKVKRFLDKIVKDVPDCYCQVNLGAEAEWRTSTQKDTYEPEWNETHDFLVTDYEQIITLDLNDADPGSDDDIGIATTTVKQLLVAGGTQELNLVHNGEPTESNLIVHAKFYNFTEDSGTLSALESQSEGEICGLATVLIAGAAGLTGQRDELKPSVKVSWGDEEFATPIKTYTPGTDIFSPSFDTAFRLPIRADKIANSPPDFQLSLLNGTEVSGSYTVPFSSVLGAPSMDLEDQFDVGSGATVRARISLRGLQLAD</sequence>
<keyword evidence="3" id="KW-0812">Transmembrane</keyword>
<protein>
    <recommendedName>
        <fullName evidence="14">C2 domain-containing protein</fullName>
    </recommendedName>
</protein>
<dbReference type="InterPro" id="IPR000008">
    <property type="entry name" value="C2_dom"/>
</dbReference>
<dbReference type="CDD" id="cd00030">
    <property type="entry name" value="C2"/>
    <property type="match status" value="1"/>
</dbReference>
<evidence type="ECO:0000256" key="5">
    <source>
        <dbReference type="ARBA" id="ARBA00022737"/>
    </source>
</evidence>
<dbReference type="InterPro" id="IPR031468">
    <property type="entry name" value="SMP_LBD"/>
</dbReference>
<evidence type="ECO:0000256" key="9">
    <source>
        <dbReference type="ARBA" id="ARBA00023121"/>
    </source>
</evidence>
<evidence type="ECO:0008006" key="14">
    <source>
        <dbReference type="Google" id="ProtNLM"/>
    </source>
</evidence>
<dbReference type="AlphaFoldDB" id="A0A0B7JXG3"/>
<dbReference type="PROSITE" id="PS50004">
    <property type="entry name" value="C2"/>
    <property type="match status" value="1"/>
</dbReference>
<dbReference type="SUPFAM" id="SSF49562">
    <property type="entry name" value="C2 domain (Calcium/lipid-binding domain, CaLB)"/>
    <property type="match status" value="1"/>
</dbReference>
<dbReference type="Pfam" id="PF17047">
    <property type="entry name" value="SMP_LBD"/>
    <property type="match status" value="1"/>
</dbReference>
<accession>A0A0B7JXG3</accession>
<evidence type="ECO:0000313" key="13">
    <source>
        <dbReference type="EMBL" id="CEO49694.1"/>
    </source>
</evidence>
<keyword evidence="9" id="KW-0446">Lipid-binding</keyword>
<feature type="domain" description="C2" evidence="11">
    <location>
        <begin position="185"/>
        <end position="314"/>
    </location>
</feature>
<keyword evidence="5" id="KW-0677">Repeat</keyword>
<keyword evidence="10" id="KW-0472">Membrane</keyword>
<dbReference type="GO" id="GO:0008289">
    <property type="term" value="F:lipid binding"/>
    <property type="evidence" value="ECO:0007669"/>
    <property type="project" value="UniProtKB-KW"/>
</dbReference>
<proteinExistence type="predicted"/>
<evidence type="ECO:0000256" key="4">
    <source>
        <dbReference type="ARBA" id="ARBA00022723"/>
    </source>
</evidence>
<keyword evidence="8" id="KW-0445">Lipid transport</keyword>
<dbReference type="PANTHER" id="PTHR45761:SF1">
    <property type="entry name" value="EXTENDED SYNAPTOTAGMIN-LIKE PROTEIN 2, ISOFORM C"/>
    <property type="match status" value="1"/>
</dbReference>
<gene>
    <name evidence="13" type="ORF">BN869_000005751_1</name>
</gene>
<dbReference type="PANTHER" id="PTHR45761">
    <property type="entry name" value="EXTENDED SYNAPTOTAGMIN-LIKE PROTEIN 2, ISOFORM C"/>
    <property type="match status" value="1"/>
</dbReference>
<dbReference type="Pfam" id="PF00168">
    <property type="entry name" value="C2"/>
    <property type="match status" value="1"/>
</dbReference>
<dbReference type="EMBL" id="CDPU01000015">
    <property type="protein sequence ID" value="CEO49694.1"/>
    <property type="molecule type" value="Genomic_DNA"/>
</dbReference>
<organism evidence="13">
    <name type="scientific">Bionectria ochroleuca</name>
    <name type="common">Gliocladium roseum</name>
    <dbReference type="NCBI Taxonomy" id="29856"/>
    <lineage>
        <taxon>Eukaryota</taxon>
        <taxon>Fungi</taxon>
        <taxon>Dikarya</taxon>
        <taxon>Ascomycota</taxon>
        <taxon>Pezizomycotina</taxon>
        <taxon>Sordariomycetes</taxon>
        <taxon>Hypocreomycetidae</taxon>
        <taxon>Hypocreales</taxon>
        <taxon>Bionectriaceae</taxon>
        <taxon>Clonostachys</taxon>
    </lineage>
</organism>
<evidence type="ECO:0000256" key="7">
    <source>
        <dbReference type="ARBA" id="ARBA00022989"/>
    </source>
</evidence>
<keyword evidence="6" id="KW-0106">Calcium</keyword>
<evidence type="ECO:0000256" key="1">
    <source>
        <dbReference type="ARBA" id="ARBA00004370"/>
    </source>
</evidence>
<keyword evidence="2" id="KW-0813">Transport</keyword>
<dbReference type="SMART" id="SM00239">
    <property type="entry name" value="C2"/>
    <property type="match status" value="2"/>
</dbReference>
<keyword evidence="4" id="KW-0479">Metal-binding</keyword>
<evidence type="ECO:0000256" key="3">
    <source>
        <dbReference type="ARBA" id="ARBA00022692"/>
    </source>
</evidence>
<evidence type="ECO:0000256" key="2">
    <source>
        <dbReference type="ARBA" id="ARBA00022448"/>
    </source>
</evidence>
<name>A0A0B7JXG3_BIOOC</name>
<comment type="subcellular location">
    <subcellularLocation>
        <location evidence="1">Membrane</location>
    </subcellularLocation>
</comment>
<feature type="domain" description="SMP-LTD" evidence="12">
    <location>
        <begin position="13"/>
        <end position="190"/>
    </location>
</feature>
<dbReference type="InterPro" id="IPR051634">
    <property type="entry name" value="Extended_Synaptotagmin"/>
</dbReference>
<evidence type="ECO:0000256" key="6">
    <source>
        <dbReference type="ARBA" id="ARBA00022837"/>
    </source>
</evidence>
<evidence type="ECO:0000256" key="8">
    <source>
        <dbReference type="ARBA" id="ARBA00023055"/>
    </source>
</evidence>
<dbReference type="GO" id="GO:0005737">
    <property type="term" value="C:cytoplasm"/>
    <property type="evidence" value="ECO:0007669"/>
    <property type="project" value="UniProtKB-ARBA"/>
</dbReference>
<evidence type="ECO:0000259" key="11">
    <source>
        <dbReference type="PROSITE" id="PS50004"/>
    </source>
</evidence>
<dbReference type="InterPro" id="IPR035892">
    <property type="entry name" value="C2_domain_sf"/>
</dbReference>
<dbReference type="CDD" id="cd21670">
    <property type="entry name" value="SMP_ESyt"/>
    <property type="match status" value="1"/>
</dbReference>
<dbReference type="InterPro" id="IPR039010">
    <property type="entry name" value="Synaptotagmin_SMP"/>
</dbReference>
<keyword evidence="7" id="KW-1133">Transmembrane helix</keyword>
<evidence type="ECO:0000256" key="10">
    <source>
        <dbReference type="ARBA" id="ARBA00023136"/>
    </source>
</evidence>